<proteinExistence type="predicted"/>
<reference evidence="1 2" key="1">
    <citation type="journal article" date="2007" name="PLoS ONE">
        <title>Analysis of the neurotoxin complex genes in Clostridium botulinum A1-A4 and B1 strains: BoNT/A3, /Ba4 and /B1 clusters are located within plasmids.</title>
        <authorList>
            <person name="Smith T.J."/>
            <person name="Hill K.K."/>
            <person name="Foley B.T."/>
            <person name="Detter J.C."/>
            <person name="Munk A.C."/>
            <person name="Bruce D.C."/>
            <person name="Doggett N.A."/>
            <person name="Smith L.A."/>
            <person name="Marks J.D."/>
            <person name="Xie G."/>
            <person name="Brettin T.S."/>
        </authorList>
    </citation>
    <scope>NUCLEOTIDE SEQUENCE [LARGE SCALE GENOMIC DNA]</scope>
    <source>
        <strain evidence="2">Okra / Type B1</strain>
    </source>
</reference>
<dbReference type="AlphaFoldDB" id="B1IK71"/>
<name>B1IK71_CLOBK</name>
<protein>
    <submittedName>
        <fullName evidence="1">Transposase, Mutator family</fullName>
    </submittedName>
</protein>
<evidence type="ECO:0000313" key="2">
    <source>
        <dbReference type="Proteomes" id="UP000008541"/>
    </source>
</evidence>
<organism evidence="1 2">
    <name type="scientific">Clostridium botulinum (strain Okra / Type B1)</name>
    <dbReference type="NCBI Taxonomy" id="498213"/>
    <lineage>
        <taxon>Bacteria</taxon>
        <taxon>Bacillati</taxon>
        <taxon>Bacillota</taxon>
        <taxon>Clostridia</taxon>
        <taxon>Eubacteriales</taxon>
        <taxon>Clostridiaceae</taxon>
        <taxon>Clostridium</taxon>
    </lineage>
</organism>
<dbReference type="EMBL" id="CP000939">
    <property type="protein sequence ID" value="ACA46424.1"/>
    <property type="molecule type" value="Genomic_DNA"/>
</dbReference>
<accession>B1IK71</accession>
<dbReference type="HOGENOM" id="CLU_3287238_0_0_9"/>
<dbReference type="KEGG" id="cbb:CLD_3200"/>
<gene>
    <name evidence="1" type="ordered locus">CLD_3200</name>
</gene>
<sequence length="40" mass="4667">MSKVEGIKMKDFKISDFDCKEEVSKCKILNDVMRKNDLIS</sequence>
<dbReference type="Proteomes" id="UP000008541">
    <property type="component" value="Chromosome"/>
</dbReference>
<evidence type="ECO:0000313" key="1">
    <source>
        <dbReference type="EMBL" id="ACA46424.1"/>
    </source>
</evidence>